<dbReference type="AlphaFoldDB" id="A0AAW8T8B2"/>
<evidence type="ECO:0000313" key="2">
    <source>
        <dbReference type="Proteomes" id="UP001254770"/>
    </source>
</evidence>
<gene>
    <name evidence="1" type="ORF">P7D69_01165</name>
</gene>
<sequence>MEKKTIMIDYGNKTLSGMHEFLELASKRNCVFPAFNIRNTKVIAFCNKLMKLGMPKFYHIILSDWKKKLSNVGTVVITANYLTVGIVKYLNKYYPKINVHVFYFNIIEKDVPIDRFFGLNCTLWSFDKEDVEKYNMNYCPTPTCFENFISKGTKHSSINYDVFFLGVDKGRLSRLLDIRKNFVENKVSVEYHIVDVFGEGNNNNFEYSPFISYHQYLEKAKKAKALLEIKQENQHGNTLRPVEAGFMKKKLITDDESIKKEPFYRKENTYILGESRDIYKFINAIPYDDSFDYNQYDIEKWLKQFD</sequence>
<protein>
    <submittedName>
        <fullName evidence="1">Uncharacterized protein</fullName>
    </submittedName>
</protein>
<comment type="caution">
    <text evidence="1">The sequence shown here is derived from an EMBL/GenBank/DDBJ whole genome shotgun (WGS) entry which is preliminary data.</text>
</comment>
<dbReference type="EMBL" id="JARPXL010000001">
    <property type="protein sequence ID" value="MDT2542955.1"/>
    <property type="molecule type" value="Genomic_DNA"/>
</dbReference>
<dbReference type="Proteomes" id="UP001254770">
    <property type="component" value="Unassembled WGS sequence"/>
</dbReference>
<reference evidence="1" key="1">
    <citation type="submission" date="2023-03" db="EMBL/GenBank/DDBJ databases">
        <authorList>
            <person name="Shen W."/>
            <person name="Cai J."/>
        </authorList>
    </citation>
    <scope>NUCLEOTIDE SEQUENCE</scope>
    <source>
        <strain evidence="1">Y15</strain>
    </source>
</reference>
<organism evidence="1 2">
    <name type="scientific">Enterococcus raffinosus</name>
    <dbReference type="NCBI Taxonomy" id="71452"/>
    <lineage>
        <taxon>Bacteria</taxon>
        <taxon>Bacillati</taxon>
        <taxon>Bacillota</taxon>
        <taxon>Bacilli</taxon>
        <taxon>Lactobacillales</taxon>
        <taxon>Enterococcaceae</taxon>
        <taxon>Enterococcus</taxon>
    </lineage>
</organism>
<proteinExistence type="predicted"/>
<evidence type="ECO:0000313" key="1">
    <source>
        <dbReference type="EMBL" id="MDT2542955.1"/>
    </source>
</evidence>
<dbReference type="RefSeq" id="WP_222225613.1">
    <property type="nucleotide sequence ID" value="NZ_CP081846.1"/>
</dbReference>
<name>A0AAW8T8B2_9ENTE</name>
<accession>A0AAW8T8B2</accession>